<dbReference type="AlphaFoldDB" id="A0A501XA36"/>
<evidence type="ECO:0000259" key="1">
    <source>
        <dbReference type="PROSITE" id="PS50075"/>
    </source>
</evidence>
<dbReference type="InterPro" id="IPR036736">
    <property type="entry name" value="ACP-like_sf"/>
</dbReference>
<dbReference type="RefSeq" id="WP_140781308.1">
    <property type="nucleotide sequence ID" value="NZ_VFSS01000005.1"/>
</dbReference>
<sequence>METEKIVFNQIKKLTKVKFNLDSEINDLKIDSLDLVILISDIEKELNITISDEELMQLKKVADIVNLLELKLKK</sequence>
<proteinExistence type="predicted"/>
<dbReference type="InterPro" id="IPR009081">
    <property type="entry name" value="PP-bd_ACP"/>
</dbReference>
<dbReference type="Gene3D" id="1.10.1200.10">
    <property type="entry name" value="ACP-like"/>
    <property type="match status" value="1"/>
</dbReference>
<organism evidence="2 3">
    <name type="scientific">[Mycoplasma] falconis</name>
    <dbReference type="NCBI Taxonomy" id="92403"/>
    <lineage>
        <taxon>Bacteria</taxon>
        <taxon>Bacillati</taxon>
        <taxon>Mycoplasmatota</taxon>
        <taxon>Mycoplasmoidales</taxon>
        <taxon>Metamycoplasmataceae</taxon>
        <taxon>Metamycoplasma</taxon>
    </lineage>
</organism>
<comment type="caution">
    <text evidence="2">The sequence shown here is derived from an EMBL/GenBank/DDBJ whole genome shotgun (WGS) entry which is preliminary data.</text>
</comment>
<accession>A0A501XA36</accession>
<dbReference type="SUPFAM" id="SSF47336">
    <property type="entry name" value="ACP-like"/>
    <property type="match status" value="1"/>
</dbReference>
<gene>
    <name evidence="2" type="ORF">FJO69_01910</name>
</gene>
<feature type="domain" description="Carrier" evidence="1">
    <location>
        <begin position="1"/>
        <end position="72"/>
    </location>
</feature>
<reference evidence="2 3" key="1">
    <citation type="submission" date="2019-06" db="EMBL/GenBank/DDBJ databases">
        <title>Mycoplasma falconis type strain whole genome sequence.</title>
        <authorList>
            <person name="Spergser J."/>
        </authorList>
    </citation>
    <scope>NUCLEOTIDE SEQUENCE [LARGE SCALE GENOMIC DNA]</scope>
    <source>
        <strain evidence="2 3">ATCC 51372</strain>
    </source>
</reference>
<evidence type="ECO:0000313" key="3">
    <source>
        <dbReference type="Proteomes" id="UP000319776"/>
    </source>
</evidence>
<dbReference type="EMBL" id="VFSS01000005">
    <property type="protein sequence ID" value="TPE57361.1"/>
    <property type="molecule type" value="Genomic_DNA"/>
</dbReference>
<protein>
    <submittedName>
        <fullName evidence="2">Acyl carrier protein</fullName>
    </submittedName>
</protein>
<dbReference type="Pfam" id="PF00550">
    <property type="entry name" value="PP-binding"/>
    <property type="match status" value="1"/>
</dbReference>
<dbReference type="OrthoDB" id="400572at2"/>
<name>A0A501XA36_9BACT</name>
<evidence type="ECO:0000313" key="2">
    <source>
        <dbReference type="EMBL" id="TPE57361.1"/>
    </source>
</evidence>
<dbReference type="Proteomes" id="UP000319776">
    <property type="component" value="Unassembled WGS sequence"/>
</dbReference>
<keyword evidence="3" id="KW-1185">Reference proteome</keyword>
<dbReference type="PROSITE" id="PS50075">
    <property type="entry name" value="CARRIER"/>
    <property type="match status" value="1"/>
</dbReference>